<evidence type="ECO:0000313" key="2">
    <source>
        <dbReference type="Proteomes" id="UP000094329"/>
    </source>
</evidence>
<protein>
    <submittedName>
        <fullName evidence="1">Uncharacterized protein</fullName>
    </submittedName>
</protein>
<accession>A0ABX2ZZD4</accession>
<dbReference type="Proteomes" id="UP000094329">
    <property type="component" value="Unassembled WGS sequence"/>
</dbReference>
<proteinExistence type="predicted"/>
<organism evidence="1 2">
    <name type="scientific">Piscirickettsia litoralis</name>
    <dbReference type="NCBI Taxonomy" id="1891921"/>
    <lineage>
        <taxon>Bacteria</taxon>
        <taxon>Pseudomonadati</taxon>
        <taxon>Pseudomonadota</taxon>
        <taxon>Gammaproteobacteria</taxon>
        <taxon>Thiotrichales</taxon>
        <taxon>Piscirickettsiaceae</taxon>
        <taxon>Piscirickettsia</taxon>
    </lineage>
</organism>
<comment type="caution">
    <text evidence="1">The sequence shown here is derived from an EMBL/GenBank/DDBJ whole genome shotgun (WGS) entry which is preliminary data.</text>
</comment>
<dbReference type="RefSeq" id="WP_069311556.1">
    <property type="nucleotide sequence ID" value="NZ_MDTU01000001.1"/>
</dbReference>
<name>A0ABX2ZZD4_9GAMM</name>
<reference evidence="1 2" key="1">
    <citation type="submission" date="2016-08" db="EMBL/GenBank/DDBJ databases">
        <title>Draft genome sequence of Candidatus Piscirickettsia litoralis, from seawater.</title>
        <authorList>
            <person name="Wan X."/>
            <person name="Lee A.J."/>
            <person name="Hou S."/>
            <person name="Donachie S.P."/>
        </authorList>
    </citation>
    <scope>NUCLEOTIDE SEQUENCE [LARGE SCALE GENOMIC DNA]</scope>
    <source>
        <strain evidence="1 2">Y2</strain>
    </source>
</reference>
<dbReference type="EMBL" id="MDTU01000001">
    <property type="protein sequence ID" value="ODN41754.1"/>
    <property type="molecule type" value="Genomic_DNA"/>
</dbReference>
<gene>
    <name evidence="1" type="ORF">BGC07_00590</name>
</gene>
<sequence>MPINSDKLRNENSFDYLQKIKIPAYMADDESGFPFAAKVAKIDEHSEYDESEPYGNLYTDFLQEIEAYIDDYRKKNNGEFPSKDGFDDLIDSVYLNRNAALEHTAEIIAPTVKKYNQTSGVEEAVTHTLKPDTPINRTTPTYEGSGQGRFLAMMAKNFKPMHTTSLPSVRKYKYQQLADHQLPVEIRFGTQAQRDGGEARVSPLFAAWCHAQKSKVPDGDIAHLYINNLGKDRGWSATGEGEKERNLTLKLEQFGEANPHIAVITLPADKGMLSSSKLTSTTNISMEHIKSSILSIACKNGKDFYISDHIKNKLYKRSLFKDKDNGDESVEHKKLSELLENSIKALGFERRVQLSEREQQALYFHFLKFELTNYIIDTLQPKSFNMSCKDAIDRGGVSSAYYNLIKSIKNGTPLSQEEFERALHAPPALVKGRGMNHHAKIIWNAIDCYLKGTNDKTPDWLTEWRNQNRPSCLVAAYKQSMADVIQKTKTQVGLVALHDSISAGKHDSSNHHRDLWRRRRRSSITRKYSGSDYGETKAASNSLKDIEDKLRTLVREEGRNYSVSPSDLNRIIPKWRTNNDYQCSSLFKSQYIELDTIKSSSSLEMD</sequence>
<evidence type="ECO:0000313" key="1">
    <source>
        <dbReference type="EMBL" id="ODN41754.1"/>
    </source>
</evidence>
<keyword evidence="2" id="KW-1185">Reference proteome</keyword>